<proteinExistence type="predicted"/>
<evidence type="ECO:0000313" key="2">
    <source>
        <dbReference type="EMBL" id="GMN71557.1"/>
    </source>
</evidence>
<keyword evidence="1" id="KW-0472">Membrane</keyword>
<organism evidence="2 3">
    <name type="scientific">Ficus carica</name>
    <name type="common">Common fig</name>
    <dbReference type="NCBI Taxonomy" id="3494"/>
    <lineage>
        <taxon>Eukaryota</taxon>
        <taxon>Viridiplantae</taxon>
        <taxon>Streptophyta</taxon>
        <taxon>Embryophyta</taxon>
        <taxon>Tracheophyta</taxon>
        <taxon>Spermatophyta</taxon>
        <taxon>Magnoliopsida</taxon>
        <taxon>eudicotyledons</taxon>
        <taxon>Gunneridae</taxon>
        <taxon>Pentapetalae</taxon>
        <taxon>rosids</taxon>
        <taxon>fabids</taxon>
        <taxon>Rosales</taxon>
        <taxon>Moraceae</taxon>
        <taxon>Ficeae</taxon>
        <taxon>Ficus</taxon>
    </lineage>
</organism>
<reference evidence="2" key="1">
    <citation type="submission" date="2023-07" db="EMBL/GenBank/DDBJ databases">
        <title>draft genome sequence of fig (Ficus carica).</title>
        <authorList>
            <person name="Takahashi T."/>
            <person name="Nishimura K."/>
        </authorList>
    </citation>
    <scope>NUCLEOTIDE SEQUENCE</scope>
</reference>
<comment type="caution">
    <text evidence="2">The sequence shown here is derived from an EMBL/GenBank/DDBJ whole genome shotgun (WGS) entry which is preliminary data.</text>
</comment>
<evidence type="ECO:0000256" key="1">
    <source>
        <dbReference type="SAM" id="Phobius"/>
    </source>
</evidence>
<dbReference type="AlphaFoldDB" id="A0AA88JGQ2"/>
<protein>
    <submittedName>
        <fullName evidence="2">Uncharacterized protein</fullName>
    </submittedName>
</protein>
<dbReference type="Proteomes" id="UP001187192">
    <property type="component" value="Unassembled WGS sequence"/>
</dbReference>
<gene>
    <name evidence="2" type="ORF">TIFTF001_053421</name>
</gene>
<sequence length="99" mass="10827">MASHNPNLSSMEIFEKIRLLETRIFQILGISVVLGIIVGVACLAELGYTLRELSKTKEIYARYTDVEEVAGAEVAAGAGTLPELRMLPELRPLPKSCPL</sequence>
<keyword evidence="1" id="KW-1133">Transmembrane helix</keyword>
<evidence type="ECO:0000313" key="3">
    <source>
        <dbReference type="Proteomes" id="UP001187192"/>
    </source>
</evidence>
<keyword evidence="1" id="KW-0812">Transmembrane</keyword>
<dbReference type="EMBL" id="BTGU01012685">
    <property type="protein sequence ID" value="GMN71557.1"/>
    <property type="molecule type" value="Genomic_DNA"/>
</dbReference>
<dbReference type="Gramene" id="FCD_00033231-RA">
    <property type="protein sequence ID" value="FCD_00033231-RA:cds"/>
    <property type="gene ID" value="FCD_00033231"/>
</dbReference>
<accession>A0AA88JGQ2</accession>
<feature type="transmembrane region" description="Helical" evidence="1">
    <location>
        <begin position="24"/>
        <end position="48"/>
    </location>
</feature>
<keyword evidence="3" id="KW-1185">Reference proteome</keyword>
<name>A0AA88JGQ2_FICCA</name>